<dbReference type="Pfam" id="PF00581">
    <property type="entry name" value="Rhodanese"/>
    <property type="match status" value="1"/>
</dbReference>
<evidence type="ECO:0000313" key="2">
    <source>
        <dbReference type="EMBL" id="EOT29258.1"/>
    </source>
</evidence>
<dbReference type="HOGENOM" id="CLU_089574_13_2_9"/>
<dbReference type="AlphaFoldDB" id="S0JN06"/>
<dbReference type="PROSITE" id="PS50206">
    <property type="entry name" value="RHODANESE_3"/>
    <property type="match status" value="1"/>
</dbReference>
<dbReference type="PATRIC" id="fig|1139996.3.peg.1189"/>
<dbReference type="CDD" id="cd00158">
    <property type="entry name" value="RHOD"/>
    <property type="match status" value="1"/>
</dbReference>
<dbReference type="InterPro" id="IPR036873">
    <property type="entry name" value="Rhodanese-like_dom_sf"/>
</dbReference>
<dbReference type="OrthoDB" id="9800872at2"/>
<dbReference type="EMBL" id="AHYT01000004">
    <property type="protein sequence ID" value="EOT29258.1"/>
    <property type="molecule type" value="Genomic_DNA"/>
</dbReference>
<dbReference type="InterPro" id="IPR050229">
    <property type="entry name" value="GlpE_sulfurtransferase"/>
</dbReference>
<dbReference type="PANTHER" id="PTHR43031:SF17">
    <property type="entry name" value="SULFURTRANSFERASE YTWF-RELATED"/>
    <property type="match status" value="1"/>
</dbReference>
<evidence type="ECO:0000313" key="3">
    <source>
        <dbReference type="Proteomes" id="UP000014136"/>
    </source>
</evidence>
<sequence length="104" mass="11784">MFNWLMDRIPSISVNELNSRISKEITILDVRTSSEYGGGHIPMAKNVPLNKIDRYNEQVGTIYIICQSGVRSRQATKKLRKKGYEAINVRGGMNQWTGKIRGGK</sequence>
<dbReference type="STRING" id="41997.RV16_GL000860"/>
<comment type="caution">
    <text evidence="2">The sequence shown here is derived from an EMBL/GenBank/DDBJ whole genome shotgun (WGS) entry which is preliminary data.</text>
</comment>
<evidence type="ECO:0000259" key="1">
    <source>
        <dbReference type="PROSITE" id="PS50206"/>
    </source>
</evidence>
<dbReference type="PANTHER" id="PTHR43031">
    <property type="entry name" value="FAD-DEPENDENT OXIDOREDUCTASE"/>
    <property type="match status" value="1"/>
</dbReference>
<dbReference type="Proteomes" id="UP000014136">
    <property type="component" value="Unassembled WGS sequence"/>
</dbReference>
<dbReference type="Gene3D" id="3.40.250.10">
    <property type="entry name" value="Rhodanese-like domain"/>
    <property type="match status" value="1"/>
</dbReference>
<protein>
    <submittedName>
        <fullName evidence="2">Rhodanese family protein</fullName>
    </submittedName>
</protein>
<feature type="domain" description="Rhodanese" evidence="1">
    <location>
        <begin position="21"/>
        <end position="101"/>
    </location>
</feature>
<dbReference type="InterPro" id="IPR001763">
    <property type="entry name" value="Rhodanese-like_dom"/>
</dbReference>
<accession>S0JN06</accession>
<name>S0JN06_9ENTE</name>
<gene>
    <name evidence="2" type="ORF">OMQ_01210</name>
</gene>
<organism evidence="2 3">
    <name type="scientific">Enterococcus saccharolyticus subsp. saccharolyticus ATCC 43076</name>
    <dbReference type="NCBI Taxonomy" id="1139996"/>
    <lineage>
        <taxon>Bacteria</taxon>
        <taxon>Bacillati</taxon>
        <taxon>Bacillota</taxon>
        <taxon>Bacilli</taxon>
        <taxon>Lactobacillales</taxon>
        <taxon>Enterococcaceae</taxon>
        <taxon>Enterococcus</taxon>
    </lineage>
</organism>
<dbReference type="eggNOG" id="COG0607">
    <property type="taxonomic scope" value="Bacteria"/>
</dbReference>
<dbReference type="RefSeq" id="WP_016175007.1">
    <property type="nucleotide sequence ID" value="NZ_KE136389.1"/>
</dbReference>
<proteinExistence type="predicted"/>
<dbReference type="SUPFAM" id="SSF52821">
    <property type="entry name" value="Rhodanese/Cell cycle control phosphatase"/>
    <property type="match status" value="1"/>
</dbReference>
<dbReference type="SMART" id="SM00450">
    <property type="entry name" value="RHOD"/>
    <property type="match status" value="1"/>
</dbReference>
<reference evidence="2 3" key="1">
    <citation type="submission" date="2013-03" db="EMBL/GenBank/DDBJ databases">
        <title>The Genome Sequence of Enterococcus saccharolyticus ATCC_43076 (Illumina only assembly).</title>
        <authorList>
            <consortium name="The Broad Institute Genomics Platform"/>
            <consortium name="The Broad Institute Genome Sequencing Center for Infectious Disease"/>
            <person name="Earl A."/>
            <person name="Russ C."/>
            <person name="Gilmore M."/>
            <person name="Surin D."/>
            <person name="Walker B."/>
            <person name="Young S."/>
            <person name="Zeng Q."/>
            <person name="Gargeya S."/>
            <person name="Fitzgerald M."/>
            <person name="Haas B."/>
            <person name="Abouelleil A."/>
            <person name="Allen A.W."/>
            <person name="Alvarado L."/>
            <person name="Arachchi H.M."/>
            <person name="Berlin A.M."/>
            <person name="Chapman S.B."/>
            <person name="Gainer-Dewar J."/>
            <person name="Goldberg J."/>
            <person name="Griggs A."/>
            <person name="Gujja S."/>
            <person name="Hansen M."/>
            <person name="Howarth C."/>
            <person name="Imamovic A."/>
            <person name="Ireland A."/>
            <person name="Larimer J."/>
            <person name="McCowan C."/>
            <person name="Murphy C."/>
            <person name="Pearson M."/>
            <person name="Poon T.W."/>
            <person name="Priest M."/>
            <person name="Roberts A."/>
            <person name="Saif S."/>
            <person name="Shea T."/>
            <person name="Sisk P."/>
            <person name="Sykes S."/>
            <person name="Wortman J."/>
            <person name="Nusbaum C."/>
            <person name="Birren B."/>
        </authorList>
    </citation>
    <scope>NUCLEOTIDE SEQUENCE [LARGE SCALE GENOMIC DNA]</scope>
    <source>
        <strain evidence="2 3">ATCC 43076</strain>
    </source>
</reference>
<keyword evidence="3" id="KW-1185">Reference proteome</keyword>